<dbReference type="InterPro" id="IPR001135">
    <property type="entry name" value="NADH_Q_OxRdtase_suD"/>
</dbReference>
<feature type="domain" description="NADH:ubiquinone oxidoreductase 30kDa subunit" evidence="3">
    <location>
        <begin position="79"/>
        <end position="101"/>
    </location>
</feature>
<gene>
    <name evidence="5" type="ORF">BN938_1225</name>
</gene>
<dbReference type="eggNOG" id="COG3261">
    <property type="taxonomic scope" value="Bacteria"/>
</dbReference>
<evidence type="ECO:0000313" key="5">
    <source>
        <dbReference type="EMBL" id="CDN31319.1"/>
    </source>
</evidence>
<evidence type="ECO:0000256" key="1">
    <source>
        <dbReference type="ARBA" id="ARBA00023002"/>
    </source>
</evidence>
<dbReference type="Proteomes" id="UP000027616">
    <property type="component" value="Chromosome I"/>
</dbReference>
<keyword evidence="2" id="KW-0520">NAD</keyword>
<dbReference type="SUPFAM" id="SSF56762">
    <property type="entry name" value="HydB/Nqo4-like"/>
    <property type="match status" value="1"/>
</dbReference>
<keyword evidence="1" id="KW-0560">Oxidoreductase</keyword>
<dbReference type="PANTHER" id="PTHR43485">
    <property type="entry name" value="HYDROGENASE-4 COMPONENT G"/>
    <property type="match status" value="1"/>
</dbReference>
<dbReference type="SUPFAM" id="SSF143243">
    <property type="entry name" value="Nqo5-like"/>
    <property type="match status" value="1"/>
</dbReference>
<reference evidence="5 6" key="1">
    <citation type="journal article" date="2015" name="Genome Announc.">
        <title>Complete Genome Sequence of the Novel Leech Symbiont Mucinivorans hirudinis M3T.</title>
        <authorList>
            <person name="Nelson M.C."/>
            <person name="Bomar L."/>
            <person name="Graf J."/>
        </authorList>
    </citation>
    <scope>NUCLEOTIDE SEQUENCE [LARGE SCALE GENOMIC DNA]</scope>
    <source>
        <strain evidence="6">M3</strain>
    </source>
</reference>
<dbReference type="HOGENOM" id="CLU_015134_3_1_10"/>
<dbReference type="InterPro" id="IPR052197">
    <property type="entry name" value="ComplexI_49kDa-like"/>
</dbReference>
<dbReference type="KEGG" id="rbc:BN938_1225"/>
<dbReference type="Pfam" id="PF00329">
    <property type="entry name" value="Complex1_30kDa"/>
    <property type="match status" value="1"/>
</dbReference>
<dbReference type="GO" id="GO:0048038">
    <property type="term" value="F:quinone binding"/>
    <property type="evidence" value="ECO:0007669"/>
    <property type="project" value="InterPro"/>
</dbReference>
<dbReference type="GO" id="GO:0016651">
    <property type="term" value="F:oxidoreductase activity, acting on NAD(P)H"/>
    <property type="evidence" value="ECO:0007669"/>
    <property type="project" value="InterPro"/>
</dbReference>
<feature type="domain" description="NADH-quinone oxidoreductase subunit D" evidence="4">
    <location>
        <begin position="247"/>
        <end position="381"/>
    </location>
</feature>
<dbReference type="GO" id="GO:0051287">
    <property type="term" value="F:NAD binding"/>
    <property type="evidence" value="ECO:0007669"/>
    <property type="project" value="InterPro"/>
</dbReference>
<accession>A0A060RCX7</accession>
<dbReference type="STRING" id="1433126.BN938_1225"/>
<dbReference type="InterPro" id="IPR029014">
    <property type="entry name" value="NiFe-Hase_large"/>
</dbReference>
<protein>
    <submittedName>
        <fullName evidence="5">Ni,Fe-hydrogenase III large subunit</fullName>
    </submittedName>
</protein>
<dbReference type="EMBL" id="HG934468">
    <property type="protein sequence ID" value="CDN31319.1"/>
    <property type="molecule type" value="Genomic_DNA"/>
</dbReference>
<organism evidence="5 6">
    <name type="scientific">Mucinivorans hirudinis</name>
    <dbReference type="NCBI Taxonomy" id="1433126"/>
    <lineage>
        <taxon>Bacteria</taxon>
        <taxon>Pseudomonadati</taxon>
        <taxon>Bacteroidota</taxon>
        <taxon>Bacteroidia</taxon>
        <taxon>Bacteroidales</taxon>
        <taxon>Rikenellaceae</taxon>
        <taxon>Mucinivorans</taxon>
    </lineage>
</organism>
<dbReference type="InterPro" id="IPR037232">
    <property type="entry name" value="NADH_quin_OxRdtase_su_C/D-like"/>
</dbReference>
<proteinExistence type="predicted"/>
<name>A0A060RCX7_9BACT</name>
<dbReference type="eggNOG" id="COG3262">
    <property type="taxonomic scope" value="Bacteria"/>
</dbReference>
<dbReference type="OrthoDB" id="9801496at2"/>
<keyword evidence="6" id="KW-1185">Reference proteome</keyword>
<evidence type="ECO:0000259" key="4">
    <source>
        <dbReference type="Pfam" id="PF00346"/>
    </source>
</evidence>
<sequence length="471" mass="53085">MKKNNITSLNYKDFVSESGQILGNEQWRCLAYFAHREGGGLSFYCLFADNKGDTKILSHYRDYYDVGNLVSSDISQLFVYEREISELYGVRFEGHPWLKPVRFPFNRQNIHSRIENYPFYDTTNPALHLVNVGPVHAGVIEPCAFRFICNGEKILHLEIALGYQHRGVEELIKTTNNRLRQICLAESIAGDSAVAHAVAMARLMNPATEQPHYVIALEMERIAMHLADIGALCMDVAYQLGQVACEALRTLVINTMQRWCGNRFGKGLIRAHGCHYPLTAELCEDIRAVLGEVIRRFKSVSHNILSTPTLLARFEEICVTTHQQAFQVGAVGMAARQAGLVRDGRMMNNAEFEPSIETSGDLMARLHLRIAEIEASYNIILTHLCPHVSEPPIYDFKLEPDSLLWGSVEGWRGEIVHVALTDSDGEIAQYKIYDPSFHNWIMLALSVRGAQISDFPVSNKSFNLSYCGNDL</sequence>
<dbReference type="GO" id="GO:0008137">
    <property type="term" value="F:NADH dehydrogenase (ubiquinone) activity"/>
    <property type="evidence" value="ECO:0007669"/>
    <property type="project" value="InterPro"/>
</dbReference>
<evidence type="ECO:0000256" key="2">
    <source>
        <dbReference type="ARBA" id="ARBA00023027"/>
    </source>
</evidence>
<evidence type="ECO:0000259" key="3">
    <source>
        <dbReference type="Pfam" id="PF00329"/>
    </source>
</evidence>
<dbReference type="PANTHER" id="PTHR43485:SF1">
    <property type="entry name" value="FORMATE HYDROGENLYASE SUBUNIT 5-RELATED"/>
    <property type="match status" value="1"/>
</dbReference>
<dbReference type="Pfam" id="PF00346">
    <property type="entry name" value="Complex1_49kDa"/>
    <property type="match status" value="1"/>
</dbReference>
<dbReference type="PATRIC" id="fig|1433126.3.peg.1217"/>
<dbReference type="Gene3D" id="1.10.645.10">
    <property type="entry name" value="Cytochrome-c3 Hydrogenase, chain B"/>
    <property type="match status" value="1"/>
</dbReference>
<dbReference type="AlphaFoldDB" id="A0A060RCX7"/>
<dbReference type="InterPro" id="IPR001268">
    <property type="entry name" value="NADH_UbQ_OxRdtase_30kDa_su"/>
</dbReference>
<evidence type="ECO:0000313" key="6">
    <source>
        <dbReference type="Proteomes" id="UP000027616"/>
    </source>
</evidence>